<sequence length="3011" mass="338725">MSLSKFAMSFTKEYTLVPKIKEFRQPEHIGEKIDNMFDDEFSRFNCKVTEHLVESDAMQDLIKDDNTTPCGCCGSNADIYTMGWYGRQIFVPQKPDWAGEPNCCSCSNMRSCWKCLNCSSCCDCATTNDCDWSRSMSKQIGPDGVEYTSVCWCPVQTTDCMACKPFFNVFHTWGEDPELWHCDDHFIDALKFNGNFSYRAYALDKQCRDYEWQDVFLCIRYHGVFNKPRVYHVLYYTNPLLSRLTVVGPTVPREIYHNGFRTEVVTSKVIPGKTTPAVEMNRVRPSSLGTMAALSTHRVFDLLPSQEREFAARLLKRYLDNFRVSDGYLLPIPAVSCHETVPPHNFSQAVQLVACADDRDGPEVRDTIIQNQQHNVDLAETTEPSTSHVANVEFGVLPYFYDECHTYPDLTERWVRFTDFQWTTNQAAGSVLFRYDLPLDAILSTQNTPKALPWRQHAFFRSDMEVMLQINSQPAQSGIIVMGTMYNASELTGASARVTDVAHVMQMPHIELQAGASNSGILKIPWMRHFPISPTLDSNWDYPLYYHTLFIAVLAPLRTGADGPITADLVLQVRFPNLEFYGMRNTVEVVSPTFLTATAWERDLTEEGVEPNPGPIFGTALAILGGIKTAASTISSVAGTVSNIASSIGSFGSKAKNVVDSTEGLLRKVYPKHDMDRPQDIREPVKYVSPTNTSLALASGVNKLKLLQLQAENSVTHPPAFVPSDEQFNSAFVTQVFGQVDLVQWSTNQVRGTRIFNWPVTPINGKVINSSVSTAARFIPTPMGAISSYYSGYHGNMLMRLTFAISKFHSGRVYIVYSPDQDPNPDNVGALYATLLDVQDQSQYTFVVPYQVPSTFAPIYADPRGFTVADNSDILTGLPFYGYVSIYVENELKVMETASSTIDIVVELAGAPDFALQLPCGSPLRNLPSVVPTTLEATGMEGEPVEQQVDQGVSEPRLWMTSTPLRVTYPAWALNLNETYDIRDVVKRYTTWFSRDTLSSNTRAETLQFFQVSVYHSPLSSINLNTPIINPTWTRTEAADLTAILSSSQMIACERINFNTNNTISFRVPWTTNASILSNGIDPTLRLNQLPAYCNGRVHVILEDGVSSFQHTSWDVTLGSAEQRPIGFRPDLITTLHDSFRYCKSDFNYQLDFTISPSRNITTFGLTMRVRRAMGDGGNFYIFQGFPSYNNVFIPGVNLIGGRSSPAGTRGIEGLKSPHTRVFSQPRAYVSPTGIVIRPDPIRDLTKDGDVESNPGPVFSRPEAGPSSDPPGGHQPDPESDYFTTEEQEEMGRAGMTRRLYNRVSSYLRTVRRMPRDTVDEFWRRYEEKKRIVVDLTDSVRTVSEFVKNVEDSDMDKQKFERAFEAFESIGKASENFNNIYDKFSTPAEASVALMEQSLRYGTFIINVWQSNSIYQTLLNIVALLSEMGACRLVASHIVEYFSTTAMADGDEEDELSRGWTSLVISGILATLGVSAVVLKGSNIYDGLLKETKEYFRTGFNVKKFLDSHFKCIKELWSWVKFKVFGGETAPNTENMAEDLTVWMEKVHTLTEVYNFEHLLSDPQFAQRVMDLQDESGKFDIQFAISKRPAPAMYSVNKGRLQRAIDTLGKQGGLRRNRCTPFCIWVYGASGAGKSHMSDELLINVGEVLGVRSNDPIYYRSLDVEYWNGYNQQKLIAYQDFAKITTGEDFKRHVSELSSLIEPYPVNPPFAELEDKKRIADAVAVLVTSNHAFPQVQNIGMEVDSLFFRRRHVLMHIRFKEEIVERYRAKDPPIELVGTSGNQIVYYPNKILDSDRERYGEYFYLEFGFHTSGISRTAPVTYVSYQEAISRVRDEALLHRQKELKSLERKGPLYARLKPEHEITGNEFRERIFTATADEVPRPIDIDLLEMEDVPVNDATSGRMQIRLHPTGSTTCDCHSEIDGRIKTRFYCKSHYPGAQHQVITKEVLREAIDSEDPISAPPLLAFVDEKTIPNNPRDPTGLLMNWFNTRYARRLPEGYQYWHNVSLSCCHQPNILQRAYFENVGGKVEVVLDYYLSERDLPNCSIWSSSTKEHCKVVLTPACPVSVYNSLVKLKNHPFAGDLEFSQSDRVGTLGLKLLRDSAKCRCDLSKPFRGFCVVDGVVRMYARGTLFELDDPDVQAAALNQCFGIAGTTTEDVIKTFFAYEYSGKERWRHYTRRALSGLSDIITTLKYVAIAGAAIWTIYKIYKSVAAMFAMQATASQSGDIRRTDNVKNPPLRFTPAKAAAVTLTATGEEKIIALSNNFVKVSKGRLTMWGIRLCHDFVMVPYHLLVSSGDLEIQTLMSGVFGPPIKFTDAELRIAQLQGEHDALDLAVVKLIGLPAAKNIVNYFCSEREAGSLKSLACWIKPVGERVTWGDSTIQPYYCTNVAYSNPGMEKMKTELLGFKMKNYNNPHKCGTLIMSNDVICGMIIAATTLAGESFAVSVSREMVVEGLRVLGATPFDMKMKITPIDTVEGTPKMLPPEEGDFILVGKAGKGLTYAGKTRLTPSIIQGEISEPFRFPAAQKLEATGERTGFDVVMNGCRRQFNRPKTIARDEVEKITEYLIERIVPSSPPTRMIGSKPVDLDTAILGIPKTRYSAMKLNTAIGWPLMCKFPKGQKKSDIIKINEERTEVKIHKYALEEYVSANEGRKRAVCAPTVFMDFPKDELLKVGKATRLINGAPLHHTLDMRRYLGEFLESIVHLGNKIAVGIDVHSTDWVEVNAGQNDVVNEDYKNFGPGFHSQWIDVISEIAVAWTKRYKTNDPEYENVIRCLFRELQNATHIAGDLIFQVLCGSPSGAFATDRINSLANICYHCLCYLRKYSTLVGFWEYYLTVYGDDTRRSGKAYSYEEFRDCMASIGITVELDKGGNTFLKREFRPYSYKGINILLAPLPLPIVGDIVNWVKKPIFDPVSALEQSVDSYLSEMFHHGQERFDTARSQIQEIFARFGRNPELKDFNTIWVEKYGKVGILPTGSYVDERGEILKHGIAATFLGDPNSFEDDEGYSVE</sequence>
<dbReference type="SUPFAM" id="SSF56672">
    <property type="entry name" value="DNA/RNA polymerases"/>
    <property type="match status" value="1"/>
</dbReference>
<dbReference type="GO" id="GO:0008234">
    <property type="term" value="F:cysteine-type peptidase activity"/>
    <property type="evidence" value="ECO:0007669"/>
    <property type="project" value="UniProtKB-KW"/>
</dbReference>
<dbReference type="SUPFAM" id="SSF88633">
    <property type="entry name" value="Positive stranded ssRNA viruses"/>
    <property type="match status" value="2"/>
</dbReference>
<organism evidence="15">
    <name type="scientific">Spodoptera exigua iflavirus 2</name>
    <dbReference type="NCBI Taxonomy" id="1228012"/>
    <lineage>
        <taxon>Viruses</taxon>
        <taxon>Riboviria</taxon>
        <taxon>Orthornavirae</taxon>
        <taxon>Pisuviricota</taxon>
        <taxon>Pisoniviricetes</taxon>
        <taxon>Picornavirales</taxon>
        <taxon>Iflaviridae</taxon>
        <taxon>Iflavirus</taxon>
        <taxon>Iflavirus betaspexiguae</taxon>
    </lineage>
</organism>
<dbReference type="GO" id="GO:0003723">
    <property type="term" value="F:RNA binding"/>
    <property type="evidence" value="ECO:0007669"/>
    <property type="project" value="InterPro"/>
</dbReference>
<feature type="region of interest" description="Disordered" evidence="13">
    <location>
        <begin position="1240"/>
        <end position="1296"/>
    </location>
</feature>
<dbReference type="GO" id="GO:0003968">
    <property type="term" value="F:RNA-directed RNA polymerase activity"/>
    <property type="evidence" value="ECO:0007669"/>
    <property type="project" value="UniProtKB-KW"/>
</dbReference>
<dbReference type="GO" id="GO:0019028">
    <property type="term" value="C:viral capsid"/>
    <property type="evidence" value="ECO:0007669"/>
    <property type="project" value="UniProtKB-KW"/>
</dbReference>
<evidence type="ECO:0000256" key="10">
    <source>
        <dbReference type="ARBA" id="ARBA00022840"/>
    </source>
</evidence>
<keyword evidence="7" id="KW-0547">Nucleotide-binding</keyword>
<keyword evidence="5" id="KW-0808">Transferase</keyword>
<dbReference type="InterPro" id="IPR029053">
    <property type="entry name" value="Viral_coat"/>
</dbReference>
<evidence type="ECO:0000256" key="9">
    <source>
        <dbReference type="ARBA" id="ARBA00022807"/>
    </source>
</evidence>
<dbReference type="InterPro" id="IPR001205">
    <property type="entry name" value="RNA-dir_pol_C"/>
</dbReference>
<protein>
    <submittedName>
        <fullName evidence="15">Polyprotein</fullName>
    </submittedName>
</protein>
<keyword evidence="2" id="KW-0696">RNA-directed RNA polymerase</keyword>
<evidence type="ECO:0000256" key="2">
    <source>
        <dbReference type="ARBA" id="ARBA00022484"/>
    </source>
</evidence>
<dbReference type="CDD" id="cd23171">
    <property type="entry name" value="ps-ssRNAv_EoPV-like_RdRp"/>
    <property type="match status" value="1"/>
</dbReference>
<dbReference type="Pfam" id="PF00910">
    <property type="entry name" value="RNA_helicase"/>
    <property type="match status" value="1"/>
</dbReference>
<reference evidence="15" key="1">
    <citation type="submission" date="2014-01" db="EMBL/GenBank/DDBJ databases">
        <title>Simultaneous and persistent infections of picornaviruses in the Lepidoptera Spodoptera exigua.</title>
        <authorList>
            <person name="Jakubowska A.K."/>
            <person name="D'Angiolo M."/>
            <person name="Millan-Leiva A."/>
            <person name="Arkaitz C."/>
            <person name="Murillo R."/>
            <person name="Caballero P."/>
            <person name="Herrero S."/>
        </authorList>
    </citation>
    <scope>NUCLEOTIDE SEQUENCE</scope>
</reference>
<dbReference type="InterPro" id="IPR033703">
    <property type="entry name" value="Rhv-like"/>
</dbReference>
<evidence type="ECO:0000256" key="12">
    <source>
        <dbReference type="ARBA" id="ARBA00022953"/>
    </source>
</evidence>
<keyword evidence="11" id="KW-0946">Virion</keyword>
<evidence type="ECO:0000259" key="14">
    <source>
        <dbReference type="PROSITE" id="PS51218"/>
    </source>
</evidence>
<dbReference type="GO" id="GO:0006351">
    <property type="term" value="P:DNA-templated transcription"/>
    <property type="evidence" value="ECO:0007669"/>
    <property type="project" value="InterPro"/>
</dbReference>
<dbReference type="CDD" id="cd00205">
    <property type="entry name" value="rhv_like"/>
    <property type="match status" value="2"/>
</dbReference>
<dbReference type="InterPro" id="IPR043502">
    <property type="entry name" value="DNA/RNA_pol_sf"/>
</dbReference>
<evidence type="ECO:0000256" key="4">
    <source>
        <dbReference type="ARBA" id="ARBA00022670"/>
    </source>
</evidence>
<dbReference type="EMBL" id="KJ186788">
    <property type="protein sequence ID" value="AHX00961.1"/>
    <property type="molecule type" value="Genomic_RNA"/>
</dbReference>
<feature type="domain" description="SF3 helicase" evidence="14">
    <location>
        <begin position="1601"/>
        <end position="1772"/>
    </location>
</feature>
<dbReference type="InterPro" id="IPR014759">
    <property type="entry name" value="Helicase_SF3_ssRNA_vir"/>
</dbReference>
<dbReference type="Gene3D" id="3.30.70.270">
    <property type="match status" value="1"/>
</dbReference>
<evidence type="ECO:0000256" key="3">
    <source>
        <dbReference type="ARBA" id="ARBA00022561"/>
    </source>
</evidence>
<dbReference type="GO" id="GO:0005524">
    <property type="term" value="F:ATP binding"/>
    <property type="evidence" value="ECO:0007669"/>
    <property type="project" value="UniProtKB-KW"/>
</dbReference>
<dbReference type="GO" id="GO:0003724">
    <property type="term" value="F:RNA helicase activity"/>
    <property type="evidence" value="ECO:0007669"/>
    <property type="project" value="InterPro"/>
</dbReference>
<evidence type="ECO:0000256" key="7">
    <source>
        <dbReference type="ARBA" id="ARBA00022741"/>
    </source>
</evidence>
<keyword evidence="10" id="KW-0067">ATP-binding</keyword>
<dbReference type="InterPro" id="IPR000605">
    <property type="entry name" value="Helicase_SF3_ssDNA/RNA_vir"/>
</dbReference>
<evidence type="ECO:0000256" key="8">
    <source>
        <dbReference type="ARBA" id="ARBA00022801"/>
    </source>
</evidence>
<comment type="subcellular location">
    <subcellularLocation>
        <location evidence="1">Virion</location>
    </subcellularLocation>
</comment>
<keyword evidence="3" id="KW-0167">Capsid protein</keyword>
<evidence type="ECO:0000256" key="11">
    <source>
        <dbReference type="ARBA" id="ARBA00022844"/>
    </source>
</evidence>
<feature type="compositionally biased region" description="Basic and acidic residues" evidence="13">
    <location>
        <begin position="1240"/>
        <end position="1250"/>
    </location>
</feature>
<proteinExistence type="predicted"/>
<dbReference type="InterPro" id="IPR043128">
    <property type="entry name" value="Rev_trsase/Diguanyl_cyclase"/>
</dbReference>
<keyword evidence="8" id="KW-0378">Hydrolase</keyword>
<keyword evidence="9" id="KW-0788">Thiol protease</keyword>
<evidence type="ECO:0000256" key="13">
    <source>
        <dbReference type="SAM" id="MobiDB-lite"/>
    </source>
</evidence>
<name>A0A023NGF8_9VIRU</name>
<keyword evidence="12" id="KW-0693">Viral RNA replication</keyword>
<dbReference type="PROSITE" id="PS51218">
    <property type="entry name" value="SF3_HELICASE_2"/>
    <property type="match status" value="1"/>
</dbReference>
<accession>A0A023NGF8</accession>
<dbReference type="Pfam" id="PF00680">
    <property type="entry name" value="RdRP_1"/>
    <property type="match status" value="1"/>
</dbReference>
<dbReference type="GO" id="GO:0006508">
    <property type="term" value="P:proteolysis"/>
    <property type="evidence" value="ECO:0007669"/>
    <property type="project" value="UniProtKB-KW"/>
</dbReference>
<keyword evidence="6" id="KW-0548">Nucleotidyltransferase</keyword>
<feature type="compositionally biased region" description="Acidic residues" evidence="13">
    <location>
        <begin position="1278"/>
        <end position="1289"/>
    </location>
</feature>
<evidence type="ECO:0000256" key="1">
    <source>
        <dbReference type="ARBA" id="ARBA00004328"/>
    </source>
</evidence>
<dbReference type="Gene3D" id="2.60.120.20">
    <property type="match status" value="2"/>
</dbReference>
<evidence type="ECO:0000313" key="15">
    <source>
        <dbReference type="EMBL" id="AHX00961.1"/>
    </source>
</evidence>
<keyword evidence="4" id="KW-0645">Protease</keyword>
<evidence type="ECO:0000256" key="5">
    <source>
        <dbReference type="ARBA" id="ARBA00022679"/>
    </source>
</evidence>
<evidence type="ECO:0000256" key="6">
    <source>
        <dbReference type="ARBA" id="ARBA00022695"/>
    </source>
</evidence>